<name>A0AAN9A8K6_HALRR</name>
<keyword evidence="1" id="KW-1133">Transmembrane helix</keyword>
<organism evidence="2 3">
    <name type="scientific">Halocaridina rubra</name>
    <name type="common">Hawaiian red shrimp</name>
    <dbReference type="NCBI Taxonomy" id="373956"/>
    <lineage>
        <taxon>Eukaryota</taxon>
        <taxon>Metazoa</taxon>
        <taxon>Ecdysozoa</taxon>
        <taxon>Arthropoda</taxon>
        <taxon>Crustacea</taxon>
        <taxon>Multicrustacea</taxon>
        <taxon>Malacostraca</taxon>
        <taxon>Eumalacostraca</taxon>
        <taxon>Eucarida</taxon>
        <taxon>Decapoda</taxon>
        <taxon>Pleocyemata</taxon>
        <taxon>Caridea</taxon>
        <taxon>Atyoidea</taxon>
        <taxon>Atyidae</taxon>
        <taxon>Halocaridina</taxon>
    </lineage>
</organism>
<dbReference type="Proteomes" id="UP001381693">
    <property type="component" value="Unassembled WGS sequence"/>
</dbReference>
<keyword evidence="3" id="KW-1185">Reference proteome</keyword>
<evidence type="ECO:0000313" key="3">
    <source>
        <dbReference type="Proteomes" id="UP001381693"/>
    </source>
</evidence>
<gene>
    <name evidence="2" type="ORF">SK128_022810</name>
</gene>
<keyword evidence="1" id="KW-0812">Transmembrane</keyword>
<comment type="caution">
    <text evidence="2">The sequence shown here is derived from an EMBL/GenBank/DDBJ whole genome shotgun (WGS) entry which is preliminary data.</text>
</comment>
<evidence type="ECO:0000313" key="2">
    <source>
        <dbReference type="EMBL" id="KAK7078593.1"/>
    </source>
</evidence>
<keyword evidence="1" id="KW-0472">Membrane</keyword>
<evidence type="ECO:0000256" key="1">
    <source>
        <dbReference type="SAM" id="Phobius"/>
    </source>
</evidence>
<reference evidence="2 3" key="1">
    <citation type="submission" date="2023-11" db="EMBL/GenBank/DDBJ databases">
        <title>Halocaridina rubra genome assembly.</title>
        <authorList>
            <person name="Smith C."/>
        </authorList>
    </citation>
    <scope>NUCLEOTIDE SEQUENCE [LARGE SCALE GENOMIC DNA]</scope>
    <source>
        <strain evidence="2">EP-1</strain>
        <tissue evidence="2">Whole</tissue>
    </source>
</reference>
<dbReference type="AlphaFoldDB" id="A0AAN9A8K6"/>
<dbReference type="Gene3D" id="1.20.1070.10">
    <property type="entry name" value="Rhodopsin 7-helix transmembrane proteins"/>
    <property type="match status" value="1"/>
</dbReference>
<proteinExistence type="predicted"/>
<protein>
    <submittedName>
        <fullName evidence="2">Uncharacterized protein</fullName>
    </submittedName>
</protein>
<accession>A0AAN9A8K6</accession>
<dbReference type="EMBL" id="JAXCGZ010007746">
    <property type="protein sequence ID" value="KAK7078593.1"/>
    <property type="molecule type" value="Genomic_DNA"/>
</dbReference>
<feature type="transmembrane region" description="Helical" evidence="1">
    <location>
        <begin position="20"/>
        <end position="41"/>
    </location>
</feature>
<sequence>MATCWVTEVLSWKIKPLELWAVTDTLNSLQGFFIFIIFLSNRNKRNILEKKFPGVFRFVRKIKLPAKLRQGLFGSLSSISPVNPIVSKVSKKLSNSTVITNITSSIESSSSASSLNVTYDYEQTTRSQSKSQSDVDIVALSHMPIKDPKCDQ</sequence>